<dbReference type="PANTHER" id="PTHR33050">
    <property type="entry name" value="REVERSE TRANSCRIPTASE DOMAIN-CONTAINING PROTEIN"/>
    <property type="match status" value="1"/>
</dbReference>
<dbReference type="InterPro" id="IPR043502">
    <property type="entry name" value="DNA/RNA_pol_sf"/>
</dbReference>
<dbReference type="SUPFAM" id="SSF56672">
    <property type="entry name" value="DNA/RNA polymerases"/>
    <property type="match status" value="1"/>
</dbReference>
<organism evidence="2 3">
    <name type="scientific">Trichogramma kaykai</name>
    <dbReference type="NCBI Taxonomy" id="54128"/>
    <lineage>
        <taxon>Eukaryota</taxon>
        <taxon>Metazoa</taxon>
        <taxon>Ecdysozoa</taxon>
        <taxon>Arthropoda</taxon>
        <taxon>Hexapoda</taxon>
        <taxon>Insecta</taxon>
        <taxon>Pterygota</taxon>
        <taxon>Neoptera</taxon>
        <taxon>Endopterygota</taxon>
        <taxon>Hymenoptera</taxon>
        <taxon>Apocrita</taxon>
        <taxon>Proctotrupomorpha</taxon>
        <taxon>Chalcidoidea</taxon>
        <taxon>Trichogrammatidae</taxon>
        <taxon>Trichogramma</taxon>
    </lineage>
</organism>
<feature type="domain" description="Reverse transcriptase" evidence="1">
    <location>
        <begin position="1"/>
        <end position="105"/>
    </location>
</feature>
<dbReference type="Pfam" id="PF00078">
    <property type="entry name" value="RVT_1"/>
    <property type="match status" value="1"/>
</dbReference>
<reference evidence="2 3" key="1">
    <citation type="journal article" date="2024" name="bioRxiv">
        <title>A reference genome for Trichogramma kaykai: A tiny desert-dwelling parasitoid wasp with competing sex-ratio distorters.</title>
        <authorList>
            <person name="Culotta J."/>
            <person name="Lindsey A.R."/>
        </authorList>
    </citation>
    <scope>NUCLEOTIDE SEQUENCE [LARGE SCALE GENOMIC DNA]</scope>
    <source>
        <strain evidence="2 3">KSX58</strain>
    </source>
</reference>
<gene>
    <name evidence="2" type="ORF">TKK_017712</name>
</gene>
<dbReference type="GO" id="GO:0071897">
    <property type="term" value="P:DNA biosynthetic process"/>
    <property type="evidence" value="ECO:0007669"/>
    <property type="project" value="UniProtKB-ARBA"/>
</dbReference>
<dbReference type="InterPro" id="IPR000477">
    <property type="entry name" value="RT_dom"/>
</dbReference>
<comment type="caution">
    <text evidence="2">The sequence shown here is derived from an EMBL/GenBank/DDBJ whole genome shotgun (WGS) entry which is preliminary data.</text>
</comment>
<dbReference type="Gene3D" id="3.30.70.270">
    <property type="match status" value="1"/>
</dbReference>
<keyword evidence="3" id="KW-1185">Reference proteome</keyword>
<dbReference type="PROSITE" id="PS50878">
    <property type="entry name" value="RT_POL"/>
    <property type="match status" value="1"/>
</dbReference>
<proteinExistence type="predicted"/>
<dbReference type="AlphaFoldDB" id="A0ABD2W2H6"/>
<dbReference type="InterPro" id="IPR043128">
    <property type="entry name" value="Rev_trsase/Diguanyl_cyclase"/>
</dbReference>
<evidence type="ECO:0000313" key="2">
    <source>
        <dbReference type="EMBL" id="KAL3386941.1"/>
    </source>
</evidence>
<accession>A0ABD2W2H6</accession>
<protein>
    <recommendedName>
        <fullName evidence="1">Reverse transcriptase domain-containing protein</fullName>
    </recommendedName>
</protein>
<dbReference type="Proteomes" id="UP001627154">
    <property type="component" value="Unassembled WGS sequence"/>
</dbReference>
<evidence type="ECO:0000313" key="3">
    <source>
        <dbReference type="Proteomes" id="UP001627154"/>
    </source>
</evidence>
<name>A0ABD2W2H6_9HYME</name>
<evidence type="ECO:0000259" key="1">
    <source>
        <dbReference type="PROSITE" id="PS50878"/>
    </source>
</evidence>
<sequence>MKTAVKLIGPGAYMLSIDMADAYLTVPVRRADQRYLKFYFNKKLYKFVCLPFGLSTSPYVFTKILKPVVQKLRTAVNLSVIYLDVILCIGDTNKECAENARATKE</sequence>
<dbReference type="EMBL" id="JBJJXI010000142">
    <property type="protein sequence ID" value="KAL3386941.1"/>
    <property type="molecule type" value="Genomic_DNA"/>
</dbReference>
<dbReference type="InterPro" id="IPR052055">
    <property type="entry name" value="Hepadnavirus_pol/RT"/>
</dbReference>
<dbReference type="PANTHER" id="PTHR33050:SF7">
    <property type="entry name" value="RIBONUCLEASE H"/>
    <property type="match status" value="1"/>
</dbReference>
<dbReference type="Gene3D" id="3.10.10.10">
    <property type="entry name" value="HIV Type 1 Reverse Transcriptase, subunit A, domain 1"/>
    <property type="match status" value="1"/>
</dbReference>